<keyword evidence="1" id="KW-0812">Transmembrane</keyword>
<proteinExistence type="predicted"/>
<sequence length="127" mass="14502">MLNFFSDDWFSDTGFTIFSILPFMFVIVFAIIIFVIIASAVTMLRTKAINDAAPRLKSQAKIISKRTSVHGMQGGHTTTDYFITFEFEAGSRQEFQVNDYEYGTLIEGDSGILEHQGSRYLGFERRY</sequence>
<accession>A0ABS1IXV3</accession>
<dbReference type="RefSeq" id="WP_208428277.1">
    <property type="nucleotide sequence ID" value="NZ_JAEPRJ010000001.1"/>
</dbReference>
<protein>
    <submittedName>
        <fullName evidence="2">DUF2500 domain-containing protein</fullName>
    </submittedName>
</protein>
<gene>
    <name evidence="2" type="ORF">JJN12_02815</name>
</gene>
<reference evidence="2 3" key="1">
    <citation type="submission" date="2021-01" db="EMBL/GenBank/DDBJ databases">
        <title>Isolation and description of Catonella massiliensis sp. nov., a novel Catonella species, isolated from a stable periodontitis subject.</title>
        <authorList>
            <person name="Antezack A."/>
            <person name="Boxberger M."/>
            <person name="La Scola B."/>
            <person name="Monnet-Corti V."/>
        </authorList>
    </citation>
    <scope>NUCLEOTIDE SEQUENCE [LARGE SCALE GENOMIC DNA]</scope>
    <source>
        <strain evidence="2 3">Marseille-Q4567</strain>
    </source>
</reference>
<dbReference type="EMBL" id="JAEPRJ010000001">
    <property type="protein sequence ID" value="MBK5896719.1"/>
    <property type="molecule type" value="Genomic_DNA"/>
</dbReference>
<dbReference type="Pfam" id="PF10694">
    <property type="entry name" value="DUF2500"/>
    <property type="match status" value="1"/>
</dbReference>
<keyword evidence="1" id="KW-1133">Transmembrane helix</keyword>
<organism evidence="2 3">
    <name type="scientific">Catonella massiliensis</name>
    <dbReference type="NCBI Taxonomy" id="2799636"/>
    <lineage>
        <taxon>Bacteria</taxon>
        <taxon>Bacillati</taxon>
        <taxon>Bacillota</taxon>
        <taxon>Clostridia</taxon>
        <taxon>Lachnospirales</taxon>
        <taxon>Lachnospiraceae</taxon>
        <taxon>Catonella</taxon>
    </lineage>
</organism>
<keyword evidence="3" id="KW-1185">Reference proteome</keyword>
<dbReference type="Proteomes" id="UP000604730">
    <property type="component" value="Unassembled WGS sequence"/>
</dbReference>
<evidence type="ECO:0000256" key="1">
    <source>
        <dbReference type="SAM" id="Phobius"/>
    </source>
</evidence>
<feature type="transmembrane region" description="Helical" evidence="1">
    <location>
        <begin position="20"/>
        <end position="41"/>
    </location>
</feature>
<comment type="caution">
    <text evidence="2">The sequence shown here is derived from an EMBL/GenBank/DDBJ whole genome shotgun (WGS) entry which is preliminary data.</text>
</comment>
<evidence type="ECO:0000313" key="2">
    <source>
        <dbReference type="EMBL" id="MBK5896719.1"/>
    </source>
</evidence>
<dbReference type="Gene3D" id="2.40.50.660">
    <property type="match status" value="1"/>
</dbReference>
<name>A0ABS1IXV3_9FIRM</name>
<keyword evidence="1" id="KW-0472">Membrane</keyword>
<evidence type="ECO:0000313" key="3">
    <source>
        <dbReference type="Proteomes" id="UP000604730"/>
    </source>
</evidence>
<dbReference type="InterPro" id="IPR019635">
    <property type="entry name" value="DUF2500"/>
</dbReference>